<gene>
    <name evidence="1" type="ORF">PISMIDRAFT_686207</name>
</gene>
<dbReference type="AlphaFoldDB" id="A0A0C9Z9K1"/>
<keyword evidence="2" id="KW-1185">Reference proteome</keyword>
<dbReference type="Proteomes" id="UP000054018">
    <property type="component" value="Unassembled WGS sequence"/>
</dbReference>
<dbReference type="HOGENOM" id="CLU_3093088_0_0_1"/>
<evidence type="ECO:0000313" key="2">
    <source>
        <dbReference type="Proteomes" id="UP000054018"/>
    </source>
</evidence>
<name>A0A0C9Z9K1_9AGAM</name>
<accession>A0A0C9Z9K1</accession>
<reference evidence="1 2" key="1">
    <citation type="submission" date="2014-04" db="EMBL/GenBank/DDBJ databases">
        <authorList>
            <consortium name="DOE Joint Genome Institute"/>
            <person name="Kuo A."/>
            <person name="Kohler A."/>
            <person name="Costa M.D."/>
            <person name="Nagy L.G."/>
            <person name="Floudas D."/>
            <person name="Copeland A."/>
            <person name="Barry K.W."/>
            <person name="Cichocki N."/>
            <person name="Veneault-Fourrey C."/>
            <person name="LaButti K."/>
            <person name="Lindquist E.A."/>
            <person name="Lipzen A."/>
            <person name="Lundell T."/>
            <person name="Morin E."/>
            <person name="Murat C."/>
            <person name="Sun H."/>
            <person name="Tunlid A."/>
            <person name="Henrissat B."/>
            <person name="Grigoriev I.V."/>
            <person name="Hibbett D.S."/>
            <person name="Martin F."/>
            <person name="Nordberg H.P."/>
            <person name="Cantor M.N."/>
            <person name="Hua S.X."/>
        </authorList>
    </citation>
    <scope>NUCLEOTIDE SEQUENCE [LARGE SCALE GENOMIC DNA]</scope>
    <source>
        <strain evidence="1 2">441</strain>
    </source>
</reference>
<feature type="non-terminal residue" evidence="1">
    <location>
        <position position="1"/>
    </location>
</feature>
<organism evidence="1 2">
    <name type="scientific">Pisolithus microcarpus 441</name>
    <dbReference type="NCBI Taxonomy" id="765257"/>
    <lineage>
        <taxon>Eukaryota</taxon>
        <taxon>Fungi</taxon>
        <taxon>Dikarya</taxon>
        <taxon>Basidiomycota</taxon>
        <taxon>Agaricomycotina</taxon>
        <taxon>Agaricomycetes</taxon>
        <taxon>Agaricomycetidae</taxon>
        <taxon>Boletales</taxon>
        <taxon>Sclerodermatineae</taxon>
        <taxon>Pisolithaceae</taxon>
        <taxon>Pisolithus</taxon>
    </lineage>
</organism>
<evidence type="ECO:0000313" key="1">
    <source>
        <dbReference type="EMBL" id="KIK16578.1"/>
    </source>
</evidence>
<proteinExistence type="predicted"/>
<protein>
    <submittedName>
        <fullName evidence="1">Uncharacterized protein</fullName>
    </submittedName>
</protein>
<dbReference type="EMBL" id="KN833853">
    <property type="protein sequence ID" value="KIK16578.1"/>
    <property type="molecule type" value="Genomic_DNA"/>
</dbReference>
<reference evidence="2" key="2">
    <citation type="submission" date="2015-01" db="EMBL/GenBank/DDBJ databases">
        <title>Evolutionary Origins and Diversification of the Mycorrhizal Mutualists.</title>
        <authorList>
            <consortium name="DOE Joint Genome Institute"/>
            <consortium name="Mycorrhizal Genomics Consortium"/>
            <person name="Kohler A."/>
            <person name="Kuo A."/>
            <person name="Nagy L.G."/>
            <person name="Floudas D."/>
            <person name="Copeland A."/>
            <person name="Barry K.W."/>
            <person name="Cichocki N."/>
            <person name="Veneault-Fourrey C."/>
            <person name="LaButti K."/>
            <person name="Lindquist E.A."/>
            <person name="Lipzen A."/>
            <person name="Lundell T."/>
            <person name="Morin E."/>
            <person name="Murat C."/>
            <person name="Riley R."/>
            <person name="Ohm R."/>
            <person name="Sun H."/>
            <person name="Tunlid A."/>
            <person name="Henrissat B."/>
            <person name="Grigoriev I.V."/>
            <person name="Hibbett D.S."/>
            <person name="Martin F."/>
        </authorList>
    </citation>
    <scope>NUCLEOTIDE SEQUENCE [LARGE SCALE GENOMIC DNA]</scope>
    <source>
        <strain evidence="2">441</strain>
    </source>
</reference>
<sequence>IRDPYPNTTYGAFEGIQANYYWLEYNATQAYWMVVVARHVTRRHLSELANVA</sequence>